<dbReference type="EMBL" id="CP001100">
    <property type="protein sequence ID" value="ACF12484.1"/>
    <property type="molecule type" value="Genomic_DNA"/>
</dbReference>
<dbReference type="Proteomes" id="UP000001208">
    <property type="component" value="Chromosome"/>
</dbReference>
<keyword evidence="9" id="KW-0444">Lipid biosynthesis</keyword>
<evidence type="ECO:0000256" key="13">
    <source>
        <dbReference type="ARBA" id="ARBA00022989"/>
    </source>
</evidence>
<dbReference type="KEGG" id="cts:Ctha_0012"/>
<evidence type="ECO:0000256" key="1">
    <source>
        <dbReference type="ARBA" id="ARBA00001698"/>
    </source>
</evidence>
<protein>
    <recommendedName>
        <fullName evidence="7 18">Phosphatidate cytidylyltransferase</fullName>
        <ecNumber evidence="6 18">2.7.7.41</ecNumber>
    </recommendedName>
</protein>
<evidence type="ECO:0000256" key="5">
    <source>
        <dbReference type="ARBA" id="ARBA00010185"/>
    </source>
</evidence>
<evidence type="ECO:0000256" key="10">
    <source>
        <dbReference type="ARBA" id="ARBA00022679"/>
    </source>
</evidence>
<dbReference type="Pfam" id="PF01148">
    <property type="entry name" value="CTP_transf_1"/>
    <property type="match status" value="1"/>
</dbReference>
<keyword evidence="17" id="KW-1208">Phospholipid metabolism</keyword>
<dbReference type="eggNOG" id="COG4589">
    <property type="taxonomic scope" value="Bacteria"/>
</dbReference>
<dbReference type="GO" id="GO:0016024">
    <property type="term" value="P:CDP-diacylglycerol biosynthetic process"/>
    <property type="evidence" value="ECO:0007669"/>
    <property type="project" value="UniProtKB-UniPathway"/>
</dbReference>
<accession>B3QS93</accession>
<dbReference type="GO" id="GO:0005886">
    <property type="term" value="C:plasma membrane"/>
    <property type="evidence" value="ECO:0007669"/>
    <property type="project" value="UniProtKB-SubCell"/>
</dbReference>
<evidence type="ECO:0000256" key="16">
    <source>
        <dbReference type="ARBA" id="ARBA00023209"/>
    </source>
</evidence>
<evidence type="ECO:0000313" key="21">
    <source>
        <dbReference type="Proteomes" id="UP000001208"/>
    </source>
</evidence>
<evidence type="ECO:0000256" key="8">
    <source>
        <dbReference type="ARBA" id="ARBA00022475"/>
    </source>
</evidence>
<keyword evidence="8" id="KW-1003">Cell membrane</keyword>
<feature type="transmembrane region" description="Helical" evidence="19">
    <location>
        <begin position="205"/>
        <end position="224"/>
    </location>
</feature>
<dbReference type="STRING" id="517418.Ctha_0012"/>
<dbReference type="UniPathway" id="UPA00557">
    <property type="reaction ID" value="UER00614"/>
</dbReference>
<evidence type="ECO:0000256" key="17">
    <source>
        <dbReference type="ARBA" id="ARBA00023264"/>
    </source>
</evidence>
<dbReference type="InterPro" id="IPR000374">
    <property type="entry name" value="PC_trans"/>
</dbReference>
<evidence type="ECO:0000256" key="2">
    <source>
        <dbReference type="ARBA" id="ARBA00004651"/>
    </source>
</evidence>
<evidence type="ECO:0000256" key="18">
    <source>
        <dbReference type="RuleBase" id="RU003938"/>
    </source>
</evidence>
<evidence type="ECO:0000256" key="12">
    <source>
        <dbReference type="ARBA" id="ARBA00022695"/>
    </source>
</evidence>
<comment type="subcellular location">
    <subcellularLocation>
        <location evidence="2">Cell membrane</location>
        <topology evidence="2">Multi-pass membrane protein</topology>
    </subcellularLocation>
</comment>
<comment type="pathway">
    <text evidence="4">Lipid metabolism.</text>
</comment>
<feature type="transmembrane region" description="Helical" evidence="19">
    <location>
        <begin position="105"/>
        <end position="126"/>
    </location>
</feature>
<dbReference type="RefSeq" id="WP_012498568.1">
    <property type="nucleotide sequence ID" value="NC_011026.1"/>
</dbReference>
<dbReference type="HOGENOM" id="CLU_037294_3_2_10"/>
<evidence type="ECO:0000256" key="11">
    <source>
        <dbReference type="ARBA" id="ARBA00022692"/>
    </source>
</evidence>
<comment type="pathway">
    <text evidence="3 18">Phospholipid metabolism; CDP-diacylglycerol biosynthesis; CDP-diacylglycerol from sn-glycerol 3-phosphate: step 3/3.</text>
</comment>
<evidence type="ECO:0000313" key="20">
    <source>
        <dbReference type="EMBL" id="ACF12484.1"/>
    </source>
</evidence>
<keyword evidence="15 19" id="KW-0472">Membrane</keyword>
<evidence type="ECO:0000256" key="14">
    <source>
        <dbReference type="ARBA" id="ARBA00023098"/>
    </source>
</evidence>
<keyword evidence="11 18" id="KW-0812">Transmembrane</keyword>
<evidence type="ECO:0000256" key="4">
    <source>
        <dbReference type="ARBA" id="ARBA00005189"/>
    </source>
</evidence>
<evidence type="ECO:0000256" key="7">
    <source>
        <dbReference type="ARBA" id="ARBA00019373"/>
    </source>
</evidence>
<keyword evidence="16" id="KW-0594">Phospholipid biosynthesis</keyword>
<feature type="transmembrane region" description="Helical" evidence="19">
    <location>
        <begin position="12"/>
        <end position="40"/>
    </location>
</feature>
<keyword evidence="12 18" id="KW-0548">Nucleotidyltransferase</keyword>
<keyword evidence="14" id="KW-0443">Lipid metabolism</keyword>
<feature type="transmembrane region" description="Helical" evidence="19">
    <location>
        <begin position="60"/>
        <end position="93"/>
    </location>
</feature>
<name>B3QS93_CHLT3</name>
<dbReference type="PANTHER" id="PTHR46382">
    <property type="entry name" value="PHOSPHATIDATE CYTIDYLYLTRANSFERASE"/>
    <property type="match status" value="1"/>
</dbReference>
<gene>
    <name evidence="20" type="ordered locus">Ctha_0012</name>
</gene>
<dbReference type="AlphaFoldDB" id="B3QS93"/>
<comment type="similarity">
    <text evidence="5 18">Belongs to the CDS family.</text>
</comment>
<comment type="catalytic activity">
    <reaction evidence="1 18">
        <text>a 1,2-diacyl-sn-glycero-3-phosphate + CTP + H(+) = a CDP-1,2-diacyl-sn-glycerol + diphosphate</text>
        <dbReference type="Rhea" id="RHEA:16229"/>
        <dbReference type="ChEBI" id="CHEBI:15378"/>
        <dbReference type="ChEBI" id="CHEBI:33019"/>
        <dbReference type="ChEBI" id="CHEBI:37563"/>
        <dbReference type="ChEBI" id="CHEBI:58332"/>
        <dbReference type="ChEBI" id="CHEBI:58608"/>
        <dbReference type="EC" id="2.7.7.41"/>
    </reaction>
</comment>
<evidence type="ECO:0000256" key="3">
    <source>
        <dbReference type="ARBA" id="ARBA00005119"/>
    </source>
</evidence>
<dbReference type="GO" id="GO:0004605">
    <property type="term" value="F:phosphatidate cytidylyltransferase activity"/>
    <property type="evidence" value="ECO:0007669"/>
    <property type="project" value="UniProtKB-EC"/>
</dbReference>
<feature type="transmembrane region" description="Helical" evidence="19">
    <location>
        <begin position="175"/>
        <end position="193"/>
    </location>
</feature>
<keyword evidence="10 18" id="KW-0808">Transferase</keyword>
<feature type="transmembrane region" description="Helical" evidence="19">
    <location>
        <begin position="132"/>
        <end position="154"/>
    </location>
</feature>
<evidence type="ECO:0000256" key="6">
    <source>
        <dbReference type="ARBA" id="ARBA00012487"/>
    </source>
</evidence>
<proteinExistence type="inferred from homology"/>
<organism evidence="20 21">
    <name type="scientific">Chloroherpeton thalassium (strain ATCC 35110 / GB-78)</name>
    <dbReference type="NCBI Taxonomy" id="517418"/>
    <lineage>
        <taxon>Bacteria</taxon>
        <taxon>Pseudomonadati</taxon>
        <taxon>Chlorobiota</taxon>
        <taxon>Chlorobiia</taxon>
        <taxon>Chlorobiales</taxon>
        <taxon>Chloroherpetonaceae</taxon>
        <taxon>Chloroherpeton</taxon>
    </lineage>
</organism>
<evidence type="ECO:0000256" key="15">
    <source>
        <dbReference type="ARBA" id="ARBA00023136"/>
    </source>
</evidence>
<sequence length="271" mass="30096">MSSNLAKRIIIALLGAPLVIWLIVLGGHFFFLLVIVIALASMNELRLMVKETNATTPDFLLFLASAGLLADFFYGFMPVSELAIAITIGFSAIELYRNRGIATHNLGASFLTVFYISLSFGTLFWLRHLDDHGLFVIITLLSVWAADTFAFFGGHALGQKIFKKKLFERISPKKTWEGYLMGVAGSIFISSLFNEMFPLPHATEIDAILIGAIIGVLSPIGDLIESMFKRDSGLKDSSEILPGHGGFFDRFDSLCFISPIIFFYCRYIIQI</sequence>
<keyword evidence="13 19" id="KW-1133">Transmembrane helix</keyword>
<dbReference type="PANTHER" id="PTHR46382:SF1">
    <property type="entry name" value="PHOSPHATIDATE CYTIDYLYLTRANSFERASE"/>
    <property type="match status" value="1"/>
</dbReference>
<keyword evidence="21" id="KW-1185">Reference proteome</keyword>
<dbReference type="EC" id="2.7.7.41" evidence="6 18"/>
<evidence type="ECO:0000256" key="19">
    <source>
        <dbReference type="SAM" id="Phobius"/>
    </source>
</evidence>
<evidence type="ECO:0000256" key="9">
    <source>
        <dbReference type="ARBA" id="ARBA00022516"/>
    </source>
</evidence>
<dbReference type="PROSITE" id="PS01315">
    <property type="entry name" value="CDS"/>
    <property type="match status" value="1"/>
</dbReference>
<reference evidence="20 21" key="1">
    <citation type="submission" date="2008-06" db="EMBL/GenBank/DDBJ databases">
        <title>Complete sequence of Chloroherpeton thalassium ATCC 35110.</title>
        <authorList>
            <consortium name="US DOE Joint Genome Institute"/>
            <person name="Lucas S."/>
            <person name="Copeland A."/>
            <person name="Lapidus A."/>
            <person name="Glavina del Rio T."/>
            <person name="Dalin E."/>
            <person name="Tice H."/>
            <person name="Bruce D."/>
            <person name="Goodwin L."/>
            <person name="Pitluck S."/>
            <person name="Schmutz J."/>
            <person name="Larimer F."/>
            <person name="Land M."/>
            <person name="Hauser L."/>
            <person name="Kyrpides N."/>
            <person name="Mikhailova N."/>
            <person name="Liu Z."/>
            <person name="Li T."/>
            <person name="Zhao F."/>
            <person name="Overmann J."/>
            <person name="Bryant D.A."/>
            <person name="Richardson P."/>
        </authorList>
    </citation>
    <scope>NUCLEOTIDE SEQUENCE [LARGE SCALE GENOMIC DNA]</scope>
    <source>
        <strain evidence="21">ATCC 35110 / GB-78</strain>
    </source>
</reference>